<evidence type="ECO:0000256" key="1">
    <source>
        <dbReference type="SAM" id="MobiDB-lite"/>
    </source>
</evidence>
<dbReference type="Proteomes" id="UP000518752">
    <property type="component" value="Unassembled WGS sequence"/>
</dbReference>
<dbReference type="AlphaFoldDB" id="A0A8H5M9C7"/>
<gene>
    <name evidence="2" type="ORF">D9757_006722</name>
</gene>
<accession>A0A8H5M9C7</accession>
<proteinExistence type="predicted"/>
<dbReference type="OrthoDB" id="3365698at2759"/>
<evidence type="ECO:0000313" key="2">
    <source>
        <dbReference type="EMBL" id="KAF5385539.1"/>
    </source>
</evidence>
<reference evidence="2 3" key="1">
    <citation type="journal article" date="2020" name="ISME J.">
        <title>Uncovering the hidden diversity of litter-decomposition mechanisms in mushroom-forming fungi.</title>
        <authorList>
            <person name="Floudas D."/>
            <person name="Bentzer J."/>
            <person name="Ahren D."/>
            <person name="Johansson T."/>
            <person name="Persson P."/>
            <person name="Tunlid A."/>
        </authorList>
    </citation>
    <scope>NUCLEOTIDE SEQUENCE [LARGE SCALE GENOMIC DNA]</scope>
    <source>
        <strain evidence="2 3">CBS 406.79</strain>
    </source>
</reference>
<evidence type="ECO:0000313" key="3">
    <source>
        <dbReference type="Proteomes" id="UP000518752"/>
    </source>
</evidence>
<keyword evidence="3" id="KW-1185">Reference proteome</keyword>
<evidence type="ECO:0008006" key="4">
    <source>
        <dbReference type="Google" id="ProtNLM"/>
    </source>
</evidence>
<feature type="compositionally biased region" description="Low complexity" evidence="1">
    <location>
        <begin position="483"/>
        <end position="496"/>
    </location>
</feature>
<dbReference type="EMBL" id="JAACJN010000039">
    <property type="protein sequence ID" value="KAF5385539.1"/>
    <property type="molecule type" value="Genomic_DNA"/>
</dbReference>
<feature type="region of interest" description="Disordered" evidence="1">
    <location>
        <begin position="475"/>
        <end position="501"/>
    </location>
</feature>
<protein>
    <recommendedName>
        <fullName evidence="4">F-box domain-containing protein</fullName>
    </recommendedName>
</protein>
<sequence length="594" mass="66781">MSVSQCVQCGYCAGKDMPRIPLGSKRFQTLRTTNECLTDDEKRIFDDFTADGQSELAALDARITRVHKLLQDLKKGREELNAALTERQIILHPMRSLPDSLLVEVFKHGSGIYDDPEDLFRSEWHSLDVSSAPWVFGHVCRRWREMSINTAMLWTRVKITHLSVEDSGVKVVPVEKPVKKSPKSKNKSARTGLLSPPRGFPVLRTTFYIGRSGASPLQIYLDPIFSESQTPELGDQAQRRDDYKAIAPILLSQSWRWQSLHLRQADCLGTSFFYTNIFQLPSLKNLTTNGSHSKSATLIAPQLRSWTAMGESWRDDITIRSKIWEFSGFQLRYDVVLGILRRRHDVQRLRVQGLLDRDEPMPESLAPRLPLTTVLLNGLQELEIKPPATDGLSPFLELISCPSPQSLYVGTSELSGTTIRSFEQRSNFSLKHWEFNSLSFSVTGTLRNTGSIETIVARDVSTVFQNLILSELTVSAPSPTQNPSSDETTSSSDSSPSPLPIPCPNLRRLELHLGPPQDLPARYLNWDIVEQAYECVKSRMVAATQATESSSDKIIPSPLEVLFTAPDTQAENIRHHQRLAELRSCGLRVEIIGF</sequence>
<organism evidence="2 3">
    <name type="scientific">Collybiopsis confluens</name>
    <dbReference type="NCBI Taxonomy" id="2823264"/>
    <lineage>
        <taxon>Eukaryota</taxon>
        <taxon>Fungi</taxon>
        <taxon>Dikarya</taxon>
        <taxon>Basidiomycota</taxon>
        <taxon>Agaricomycotina</taxon>
        <taxon>Agaricomycetes</taxon>
        <taxon>Agaricomycetidae</taxon>
        <taxon>Agaricales</taxon>
        <taxon>Marasmiineae</taxon>
        <taxon>Omphalotaceae</taxon>
        <taxon>Collybiopsis</taxon>
    </lineage>
</organism>
<name>A0A8H5M9C7_9AGAR</name>
<comment type="caution">
    <text evidence="2">The sequence shown here is derived from an EMBL/GenBank/DDBJ whole genome shotgun (WGS) entry which is preliminary data.</text>
</comment>